<dbReference type="PANTHER" id="PTHR12053:SF3">
    <property type="entry name" value="CARBOXYPEPTIDASE Q"/>
    <property type="match status" value="1"/>
</dbReference>
<evidence type="ECO:0000256" key="5">
    <source>
        <dbReference type="ARBA" id="ARBA00014116"/>
    </source>
</evidence>
<keyword evidence="8" id="KW-0645">Protease</keyword>
<feature type="signal peptide" evidence="21">
    <location>
        <begin position="1"/>
        <end position="18"/>
    </location>
</feature>
<proteinExistence type="predicted"/>
<gene>
    <name evidence="23" type="ORF">K0B96_02270</name>
</gene>
<evidence type="ECO:0000313" key="24">
    <source>
        <dbReference type="Proteomes" id="UP000825051"/>
    </source>
</evidence>
<organism evidence="23 24">
    <name type="scientific">Horticoccus luteus</name>
    <dbReference type="NCBI Taxonomy" id="2862869"/>
    <lineage>
        <taxon>Bacteria</taxon>
        <taxon>Pseudomonadati</taxon>
        <taxon>Verrucomicrobiota</taxon>
        <taxon>Opitutia</taxon>
        <taxon>Opitutales</taxon>
        <taxon>Opitutaceae</taxon>
        <taxon>Horticoccus</taxon>
    </lineage>
</organism>
<evidence type="ECO:0000256" key="9">
    <source>
        <dbReference type="ARBA" id="ARBA00022723"/>
    </source>
</evidence>
<evidence type="ECO:0000256" key="2">
    <source>
        <dbReference type="ARBA" id="ARBA00004371"/>
    </source>
</evidence>
<feature type="domain" description="Peptidase M28" evidence="22">
    <location>
        <begin position="265"/>
        <end position="452"/>
    </location>
</feature>
<evidence type="ECO:0000256" key="4">
    <source>
        <dbReference type="ARBA" id="ARBA00004613"/>
    </source>
</evidence>
<dbReference type="InterPro" id="IPR007484">
    <property type="entry name" value="Peptidase_M28"/>
</dbReference>
<evidence type="ECO:0000256" key="15">
    <source>
        <dbReference type="ARBA" id="ARBA00023049"/>
    </source>
</evidence>
<evidence type="ECO:0000256" key="3">
    <source>
        <dbReference type="ARBA" id="ARBA00004555"/>
    </source>
</evidence>
<comment type="subcellular location">
    <subcellularLocation>
        <location evidence="1">Endoplasmic reticulum</location>
    </subcellularLocation>
    <subcellularLocation>
        <location evidence="3">Golgi apparatus</location>
    </subcellularLocation>
    <subcellularLocation>
        <location evidence="2">Lysosome</location>
    </subcellularLocation>
    <subcellularLocation>
        <location evidence="4">Secreted</location>
    </subcellularLocation>
</comment>
<keyword evidence="24" id="KW-1185">Reference proteome</keyword>
<dbReference type="EMBL" id="CP080507">
    <property type="protein sequence ID" value="QYM79462.1"/>
    <property type="molecule type" value="Genomic_DNA"/>
</dbReference>
<dbReference type="SUPFAM" id="SSF53187">
    <property type="entry name" value="Zn-dependent exopeptidases"/>
    <property type="match status" value="1"/>
</dbReference>
<keyword evidence="7" id="KW-0121">Carboxypeptidase</keyword>
<keyword evidence="9" id="KW-0479">Metal-binding</keyword>
<evidence type="ECO:0000256" key="7">
    <source>
        <dbReference type="ARBA" id="ARBA00022645"/>
    </source>
</evidence>
<reference evidence="23" key="1">
    <citation type="submission" date="2021-08" db="EMBL/GenBank/DDBJ databases">
        <title>Genome of a novel bacterium of the phylum Verrucomicrobia, Oleiharenicola sp. KSB-15.</title>
        <authorList>
            <person name="Chung J.-H."/>
            <person name="Ahn J.-H."/>
            <person name="Yoon Y."/>
            <person name="Kim D.-Y."/>
            <person name="An S.-H."/>
            <person name="Park I."/>
            <person name="Yeon J."/>
        </authorList>
    </citation>
    <scope>NUCLEOTIDE SEQUENCE</scope>
    <source>
        <strain evidence="23">KSB-15</strain>
    </source>
</reference>
<evidence type="ECO:0000256" key="17">
    <source>
        <dbReference type="ARBA" id="ARBA00023180"/>
    </source>
</evidence>
<dbReference type="InterPro" id="IPR039866">
    <property type="entry name" value="CPQ"/>
</dbReference>
<evidence type="ECO:0000256" key="1">
    <source>
        <dbReference type="ARBA" id="ARBA00004240"/>
    </source>
</evidence>
<name>A0A8F9XGP8_9BACT</name>
<accession>A0A8F9XGP8</accession>
<protein>
    <recommendedName>
        <fullName evidence="5">Carboxypeptidase Q</fullName>
    </recommendedName>
    <alternativeName>
        <fullName evidence="20">Plasma glutamate carboxypeptidase</fullName>
    </alternativeName>
</protein>
<evidence type="ECO:0000256" key="14">
    <source>
        <dbReference type="ARBA" id="ARBA00023034"/>
    </source>
</evidence>
<dbReference type="GO" id="GO:0006508">
    <property type="term" value="P:proteolysis"/>
    <property type="evidence" value="ECO:0007669"/>
    <property type="project" value="UniProtKB-KW"/>
</dbReference>
<keyword evidence="16" id="KW-0865">Zymogen</keyword>
<dbReference type="GO" id="GO:0005576">
    <property type="term" value="C:extracellular region"/>
    <property type="evidence" value="ECO:0007669"/>
    <property type="project" value="UniProtKB-SubCell"/>
</dbReference>
<evidence type="ECO:0000256" key="11">
    <source>
        <dbReference type="ARBA" id="ARBA00022801"/>
    </source>
</evidence>
<feature type="chain" id="PRO_5033985104" description="Carboxypeptidase Q" evidence="21">
    <location>
        <begin position="19"/>
        <end position="463"/>
    </location>
</feature>
<sequence length="463" mass="49613">MRRLLCLLFVFAAQAALAADSTEPSRTTQQETINRIFADALAHGCAYDQLRELVARYPGRLGGSSNLDGAIGWAQHQLTSLGVDRVFTQDVTVPHWERGAPESVTLLRPGEPPVPLNALALGGTIATPAEGLTAPVIEVRSLADVEALGREKIAGKIVFYNRPMDPTIFRTSTAYSQAGDQRNHGPALAARFGATAVLVRSLTLAHDDVPHTGTTSFGAGQERIPALALSTLAADVLSAALVRNPDATVRVVSHARLLPDAPSHNIIGEWRGSERPDEIIVVGGHLDSWDVAPGAHDDGTGVVAAMEVLRLFKSLDLRPRHTLRCVLFTSEENSGNGGKRYAQLARVSGEKHLFAIESDNGGFAPAGFNLGNPAGDAHERAARWRSLFEPWGVWHFQKGSGGADVGPLIKEGATVAGLMPDSQRYFDYHHTRADTIDHVNPRELHLGAAALAALIWLIDTEGL</sequence>
<evidence type="ECO:0000256" key="13">
    <source>
        <dbReference type="ARBA" id="ARBA00022833"/>
    </source>
</evidence>
<evidence type="ECO:0000256" key="20">
    <source>
        <dbReference type="ARBA" id="ARBA00033328"/>
    </source>
</evidence>
<evidence type="ECO:0000256" key="10">
    <source>
        <dbReference type="ARBA" id="ARBA00022729"/>
    </source>
</evidence>
<dbReference type="KEGG" id="ole:K0B96_02270"/>
<evidence type="ECO:0000256" key="16">
    <source>
        <dbReference type="ARBA" id="ARBA00023145"/>
    </source>
</evidence>
<dbReference type="AlphaFoldDB" id="A0A8F9XGP8"/>
<evidence type="ECO:0000256" key="6">
    <source>
        <dbReference type="ARBA" id="ARBA00022525"/>
    </source>
</evidence>
<evidence type="ECO:0000256" key="8">
    <source>
        <dbReference type="ARBA" id="ARBA00022670"/>
    </source>
</evidence>
<evidence type="ECO:0000313" key="23">
    <source>
        <dbReference type="EMBL" id="QYM79462.1"/>
    </source>
</evidence>
<keyword evidence="14" id="KW-0333">Golgi apparatus</keyword>
<dbReference type="Gene3D" id="3.50.30.30">
    <property type="match status" value="1"/>
</dbReference>
<dbReference type="Proteomes" id="UP000825051">
    <property type="component" value="Chromosome"/>
</dbReference>
<dbReference type="GO" id="GO:0004180">
    <property type="term" value="F:carboxypeptidase activity"/>
    <property type="evidence" value="ECO:0007669"/>
    <property type="project" value="UniProtKB-KW"/>
</dbReference>
<keyword evidence="10 21" id="KW-0732">Signal</keyword>
<evidence type="ECO:0000259" key="22">
    <source>
        <dbReference type="Pfam" id="PF04389"/>
    </source>
</evidence>
<evidence type="ECO:0000256" key="21">
    <source>
        <dbReference type="SAM" id="SignalP"/>
    </source>
</evidence>
<dbReference type="Gene3D" id="3.40.630.10">
    <property type="entry name" value="Zn peptidases"/>
    <property type="match status" value="1"/>
</dbReference>
<keyword evidence="11" id="KW-0378">Hydrolase</keyword>
<keyword evidence="15" id="KW-0482">Metalloprotease</keyword>
<dbReference type="Pfam" id="PF04389">
    <property type="entry name" value="Peptidase_M28"/>
    <property type="match status" value="1"/>
</dbReference>
<evidence type="ECO:0000256" key="18">
    <source>
        <dbReference type="ARBA" id="ARBA00023228"/>
    </source>
</evidence>
<keyword evidence="17" id="KW-0325">Glycoprotein</keyword>
<keyword evidence="13" id="KW-0862">Zinc</keyword>
<evidence type="ECO:0000256" key="12">
    <source>
        <dbReference type="ARBA" id="ARBA00022824"/>
    </source>
</evidence>
<comment type="subunit">
    <text evidence="19">Homodimer. The monomeric form is inactive while the homodimer is active.</text>
</comment>
<dbReference type="GO" id="GO:0070573">
    <property type="term" value="F:metallodipeptidase activity"/>
    <property type="evidence" value="ECO:0007669"/>
    <property type="project" value="InterPro"/>
</dbReference>
<dbReference type="GO" id="GO:0005764">
    <property type="term" value="C:lysosome"/>
    <property type="evidence" value="ECO:0007669"/>
    <property type="project" value="UniProtKB-SubCell"/>
</dbReference>
<keyword evidence="18" id="KW-0458">Lysosome</keyword>
<dbReference type="PANTHER" id="PTHR12053">
    <property type="entry name" value="PROTEASE FAMILY M28 PLASMA GLUTAMATE CARBOXYPEPTIDASE-RELATED"/>
    <property type="match status" value="1"/>
</dbReference>
<keyword evidence="6" id="KW-0964">Secreted</keyword>
<dbReference type="GO" id="GO:0046872">
    <property type="term" value="F:metal ion binding"/>
    <property type="evidence" value="ECO:0007669"/>
    <property type="project" value="UniProtKB-KW"/>
</dbReference>
<dbReference type="RefSeq" id="WP_220163365.1">
    <property type="nucleotide sequence ID" value="NZ_CP080507.1"/>
</dbReference>
<keyword evidence="12" id="KW-0256">Endoplasmic reticulum</keyword>
<evidence type="ECO:0000256" key="19">
    <source>
        <dbReference type="ARBA" id="ARBA00025833"/>
    </source>
</evidence>